<feature type="domain" description="Carrier" evidence="6">
    <location>
        <begin position="961"/>
        <end position="1036"/>
    </location>
</feature>
<dbReference type="Gene3D" id="3.30.559.30">
    <property type="entry name" value="Nonribosomal peptide synthetase, condensation domain"/>
    <property type="match status" value="2"/>
</dbReference>
<dbReference type="GO" id="GO:0047527">
    <property type="term" value="F:2,3-dihydroxybenzoate-serine ligase activity"/>
    <property type="evidence" value="ECO:0007669"/>
    <property type="project" value="TreeGrafter"/>
</dbReference>
<comment type="cofactor">
    <cofactor evidence="1">
        <name>pantetheine 4'-phosphate</name>
        <dbReference type="ChEBI" id="CHEBI:47942"/>
    </cofactor>
</comment>
<dbReference type="Pfam" id="PF13193">
    <property type="entry name" value="AMP-binding_C"/>
    <property type="match status" value="1"/>
</dbReference>
<dbReference type="InterPro" id="IPR001031">
    <property type="entry name" value="Thioesterase"/>
</dbReference>
<evidence type="ECO:0000256" key="3">
    <source>
        <dbReference type="ARBA" id="ARBA00022450"/>
    </source>
</evidence>
<dbReference type="InterPro" id="IPR023213">
    <property type="entry name" value="CAT-like_dom_sf"/>
</dbReference>
<dbReference type="FunFam" id="3.30.300.30:FF:000010">
    <property type="entry name" value="Enterobactin synthetase component F"/>
    <property type="match status" value="1"/>
</dbReference>
<protein>
    <submittedName>
        <fullName evidence="7">Non-ribosomal peptide synthetase</fullName>
    </submittedName>
</protein>
<dbReference type="GO" id="GO:0043041">
    <property type="term" value="P:amino acid activation for nonribosomal peptide biosynthetic process"/>
    <property type="evidence" value="ECO:0007669"/>
    <property type="project" value="TreeGrafter"/>
</dbReference>
<dbReference type="PANTHER" id="PTHR45527">
    <property type="entry name" value="NONRIBOSOMAL PEPTIDE SYNTHETASE"/>
    <property type="match status" value="1"/>
</dbReference>
<dbReference type="FunFam" id="1.10.1200.10:FF:000016">
    <property type="entry name" value="Non-ribosomal peptide synthase"/>
    <property type="match status" value="1"/>
</dbReference>
<proteinExistence type="inferred from homology"/>
<keyword evidence="5" id="KW-0436">Ligase</keyword>
<dbReference type="Proteomes" id="UP000233399">
    <property type="component" value="Unassembled WGS sequence"/>
</dbReference>
<name>A0A2N1IN10_9PSED</name>
<dbReference type="InterPro" id="IPR006162">
    <property type="entry name" value="Ppantetheine_attach_site"/>
</dbReference>
<dbReference type="FunFam" id="3.30.559.30:FF:000001">
    <property type="entry name" value="Non-ribosomal peptide synthetase"/>
    <property type="match status" value="1"/>
</dbReference>
<dbReference type="GO" id="GO:0005829">
    <property type="term" value="C:cytosol"/>
    <property type="evidence" value="ECO:0007669"/>
    <property type="project" value="TreeGrafter"/>
</dbReference>
<sequence>MSSDQFSTSFAQQRLWFLEQYEPGTGLYNIPAACRIEGALRLDALEHSLNAVIARHETLRTRFDVADDLPVQVIEHYAPLQIACIDLQALPDRHLTLQQYIDEEAARPFDLTQAPLIRASAIRVGPQEHILLLTLHHIVSDGWSMTLLLNELSALYNARVRGDDPVLPELEVHYADYAHWQRDWLQGETLQTQLDYWASRLEGAPGVLELPSNRPRPPRLDHAGERVHFELPRDLTERLQQLSQRHQATLFATLLCAFNSLLYRLSNQADISVGYPVANRKDAQTQTLIGFFVNTLVFRSQVGAGQPFADYLKQAQSRLLDADEHQDVPFERLVEALCPTRELNHSPLFQVMFSFFNQDVAQALTLDATTASVLPQNSRFAKFDLSLEMHMRDGVLGGFFEYRTALYDRDSIERLCGYLHVLLASIVADPGRPIGDLELLPPAERLSRLAPQPDAGFALSAERCVHDLFLDQARLTPDATAIVCAGRHVSYRQLEQQAQAIAAYLLDLGAGPDSCVAVCLDRSISMVAALLGTWMAGAAYVPMDPAYPHARLLHMLQDSQAPVLLTERQYAEAFAGHAPAVVTLEDLEPDRAAVVTRPPVAALNTAYVIYTSGSTGLPKGVQVPHRAVVNFLRSMMAKPGIGATDRLLAVTSISFDISVLELFLPLVSGASIVLAEREAAADGHALIKLAMAHDATVIQATPSTYWLMLEAGWPSTLKLKALCGGEALAPELADKLLQRTESLWNMYGPTETTIWSAVGRVTSTHCPIGEPIANTVLRVLDENGHLCAIGSPGELHIGGEGVSRGYLNRAELTAQKFVPDPYASEPGARLYKTGDLVRWLANGEIEFLGRIDNQVKVRGFRIELGEIEQQLDRHPAVLQAVVAVREDLPGERQIVAYLRLAEDHALEPATMRQHLGLTLPGYMIPNHFVVLEQLPLTPNGKIDRKRLPAPEPVARTAPGRPPVTPLEKAIAEIWQQVLKRQDIAVTDNFFELGGHSLLATQVISRMRKHLKIDIPVRSLFETPTIAQLVDNLDAQTGRESPPILAYTLPQTLQPLSFAQERLFFLSHFEPDSAAYNIALALELNGPLDVAVLKRCLDTLIERHASLRTTFILDENGKAQAQVHPAAPAALACLDLRGHGEPLEQARRLAEAEARQLFSLEQGPLLRTTLLQLGEQRHALLFTLHHIVGDGWSIALLAREVMALYRAFAQGLPCPLPALEIQYSDYAFWQRQWQAPIEFESQTAFWREHLANAPTTLELPTDRVRPAIQTYRGQVIQRSLDAPLSGQIDALGQQHGTTPFMTLLALFNLLLARYSGQHDIVVGTPIANRTRAEVEPLIGLFVNTLALRTRLEGNPSFSALLEQVRQTTLGAYANQDLPFEKVVEALELPRDMSRPPLFQVLFVLQNTVPQALQLPGVEVAPFDIGTTTAKFDLSLELTPSDQGYQMRWEYNRDLFDAATVERMASHLINLAGAAVDNPGQAIADFPLLSAAQRHEMLEQWNATEVRYEPVAALHQLFERQVERTPDAIALTFETQSLSYRQLNERANQLARYLIDQGVKNDDLVAVHAHRSLEMTIGLLGILKAGAAYVPIDPDYPDERLAYMLADAAPVMVLTQQALQARAPLRAYRHVCLDADAAHLADLSRSNPQRTVDPLGLAYCIYTSGSTGKPKGSLNTHQAIINRIQWMQAQYPLDAADRVLQKTPFSFDVSVWEFFWPLSVGARLLVARPDGHKDPRYLEAFIERHGVTTAHFVPSMLSAYIAYTQAGHCRSLRRVFSSGEALSTAVQNDFFARFAATALHNLYGPTEAAIDVTYWPCSPDESRHAVPIGRPVANTRTYLLDARLQPVPVGVTGDLYIAGVQLSRGYLNRPELTAERFIPDPYGAPGSRMYLTGDKARYLASGNIEYLGRNDQQIKLRGMRIELGEIEMQLCAHPLVSQAVVGVQTHAGDACGLTAYLVCVAGAQPSAAELRDFLSRTLPGHMADMSFSFLERLPLLHNGKVNRQALSALADTPRQSDLATQAPTTALEKSVAHIWKSTLKLDAIGLNDNFFEKGGHSLLAMKMVDQVNRELGLAAEVRQVFESADLGAFVRKIGQGDAERSSTRMQLREGGSKHLFLVHAVGGTVSPYVRLAHLLPDDFNVHAFQSAGLEEGTSPGDSIEALAAAYIEQMRRVQPTGPYYLGGWSMGGVIAFEMARQLETHDQPVRRLLLIDATAPGLASPTLAWPLGAYLVDLARSLSVDLPFSAERLSQLMAQPDRDAATVAAARRTGLIPDSLDDAQLERRLAVFAANQQALSAYAPRNGVNSPVSLLHTQDNTASEACWRRWCGQSFASQALQADHYSILEAATPCIYKLLG</sequence>
<dbReference type="InterPro" id="IPR010071">
    <property type="entry name" value="AA_adenyl_dom"/>
</dbReference>
<dbReference type="SMART" id="SM00823">
    <property type="entry name" value="PKS_PP"/>
    <property type="match status" value="1"/>
</dbReference>
<dbReference type="Gene3D" id="3.40.50.1820">
    <property type="entry name" value="alpha/beta hydrolase"/>
    <property type="match status" value="1"/>
</dbReference>
<keyword evidence="3" id="KW-0596">Phosphopantetheine</keyword>
<dbReference type="Gene3D" id="2.30.38.10">
    <property type="entry name" value="Luciferase, Domain 3"/>
    <property type="match status" value="2"/>
</dbReference>
<dbReference type="Gene3D" id="3.30.559.10">
    <property type="entry name" value="Chloramphenicol acetyltransferase-like domain"/>
    <property type="match status" value="2"/>
</dbReference>
<dbReference type="CDD" id="cd12116">
    <property type="entry name" value="A_NRPS_Ta1_like"/>
    <property type="match status" value="1"/>
</dbReference>
<dbReference type="InterPro" id="IPR020845">
    <property type="entry name" value="AMP-binding_CS"/>
</dbReference>
<dbReference type="SUPFAM" id="SSF47336">
    <property type="entry name" value="ACP-like"/>
    <property type="match status" value="2"/>
</dbReference>
<evidence type="ECO:0000256" key="4">
    <source>
        <dbReference type="ARBA" id="ARBA00022553"/>
    </source>
</evidence>
<dbReference type="PROSITE" id="PS00455">
    <property type="entry name" value="AMP_BINDING"/>
    <property type="match status" value="1"/>
</dbReference>
<dbReference type="InterPro" id="IPR025110">
    <property type="entry name" value="AMP-bd_C"/>
</dbReference>
<evidence type="ECO:0000256" key="1">
    <source>
        <dbReference type="ARBA" id="ARBA00001957"/>
    </source>
</evidence>
<dbReference type="PANTHER" id="PTHR45527:SF1">
    <property type="entry name" value="FATTY ACID SYNTHASE"/>
    <property type="match status" value="1"/>
</dbReference>
<dbReference type="CDD" id="cd19531">
    <property type="entry name" value="LCL_NRPS-like"/>
    <property type="match status" value="2"/>
</dbReference>
<dbReference type="GO" id="GO:0072330">
    <property type="term" value="P:monocarboxylic acid biosynthetic process"/>
    <property type="evidence" value="ECO:0007669"/>
    <property type="project" value="UniProtKB-ARBA"/>
</dbReference>
<feature type="domain" description="Carrier" evidence="6">
    <location>
        <begin position="2020"/>
        <end position="2095"/>
    </location>
</feature>
<dbReference type="InterPro" id="IPR036736">
    <property type="entry name" value="ACP-like_sf"/>
</dbReference>
<dbReference type="PROSITE" id="PS00012">
    <property type="entry name" value="PHOSPHOPANTETHEINE"/>
    <property type="match status" value="1"/>
</dbReference>
<dbReference type="Pfam" id="PF00501">
    <property type="entry name" value="AMP-binding"/>
    <property type="match status" value="2"/>
</dbReference>
<dbReference type="GO" id="GO:0009366">
    <property type="term" value="C:enterobactin synthetase complex"/>
    <property type="evidence" value="ECO:0007669"/>
    <property type="project" value="TreeGrafter"/>
</dbReference>
<dbReference type="FunFam" id="3.40.50.12780:FF:000012">
    <property type="entry name" value="Non-ribosomal peptide synthetase"/>
    <property type="match status" value="2"/>
</dbReference>
<dbReference type="PROSITE" id="PS50075">
    <property type="entry name" value="CARRIER"/>
    <property type="match status" value="2"/>
</dbReference>
<organism evidence="7 8">
    <name type="scientific">Pseudomonas monteilii</name>
    <dbReference type="NCBI Taxonomy" id="76759"/>
    <lineage>
        <taxon>Bacteria</taxon>
        <taxon>Pseudomonadati</taxon>
        <taxon>Pseudomonadota</taxon>
        <taxon>Gammaproteobacteria</taxon>
        <taxon>Pseudomonadales</taxon>
        <taxon>Pseudomonadaceae</taxon>
        <taxon>Pseudomonas</taxon>
    </lineage>
</organism>
<dbReference type="InterPro" id="IPR009081">
    <property type="entry name" value="PP-bd_ACP"/>
</dbReference>
<dbReference type="RefSeq" id="WP_101196589.1">
    <property type="nucleotide sequence ID" value="NZ_PJCG01000052.1"/>
</dbReference>
<dbReference type="Gene3D" id="3.40.50.980">
    <property type="match status" value="4"/>
</dbReference>
<dbReference type="Pfam" id="PF00550">
    <property type="entry name" value="PP-binding"/>
    <property type="match status" value="2"/>
</dbReference>
<dbReference type="NCBIfam" id="NF003417">
    <property type="entry name" value="PRK04813.1"/>
    <property type="match status" value="2"/>
</dbReference>
<dbReference type="InterPro" id="IPR045851">
    <property type="entry name" value="AMP-bd_C_sf"/>
</dbReference>
<dbReference type="Gene3D" id="1.10.1200.10">
    <property type="entry name" value="ACP-like"/>
    <property type="match status" value="2"/>
</dbReference>
<dbReference type="GO" id="GO:0031177">
    <property type="term" value="F:phosphopantetheine binding"/>
    <property type="evidence" value="ECO:0007669"/>
    <property type="project" value="InterPro"/>
</dbReference>
<dbReference type="EMBL" id="PJCG01000052">
    <property type="protein sequence ID" value="PKI19641.1"/>
    <property type="molecule type" value="Genomic_DNA"/>
</dbReference>
<dbReference type="FunFam" id="2.30.38.10:FF:000001">
    <property type="entry name" value="Non-ribosomal peptide synthetase PvdI"/>
    <property type="match status" value="1"/>
</dbReference>
<keyword evidence="4" id="KW-0597">Phosphoprotein</keyword>
<dbReference type="InterPro" id="IPR001242">
    <property type="entry name" value="Condensation_dom"/>
</dbReference>
<dbReference type="SUPFAM" id="SSF56801">
    <property type="entry name" value="Acetyl-CoA synthetase-like"/>
    <property type="match status" value="2"/>
</dbReference>
<comment type="similarity">
    <text evidence="2">Belongs to the ATP-dependent AMP-binding enzyme family.</text>
</comment>
<dbReference type="InterPro" id="IPR029058">
    <property type="entry name" value="AB_hydrolase_fold"/>
</dbReference>
<dbReference type="InterPro" id="IPR020806">
    <property type="entry name" value="PKS_PP-bd"/>
</dbReference>
<accession>A0A2N1IN10</accession>
<dbReference type="NCBIfam" id="TIGR01733">
    <property type="entry name" value="AA-adenyl-dom"/>
    <property type="match status" value="2"/>
</dbReference>
<dbReference type="SUPFAM" id="SSF52777">
    <property type="entry name" value="CoA-dependent acyltransferases"/>
    <property type="match status" value="4"/>
</dbReference>
<evidence type="ECO:0000256" key="2">
    <source>
        <dbReference type="ARBA" id="ARBA00006432"/>
    </source>
</evidence>
<evidence type="ECO:0000313" key="8">
    <source>
        <dbReference type="Proteomes" id="UP000233399"/>
    </source>
</evidence>
<dbReference type="InterPro" id="IPR000873">
    <property type="entry name" value="AMP-dep_synth/lig_dom"/>
</dbReference>
<dbReference type="CDD" id="cd17646">
    <property type="entry name" value="A_NRPS_AB3403-like"/>
    <property type="match status" value="1"/>
</dbReference>
<evidence type="ECO:0000256" key="5">
    <source>
        <dbReference type="ARBA" id="ARBA00022598"/>
    </source>
</evidence>
<dbReference type="FunFam" id="3.40.50.980:FF:000002">
    <property type="entry name" value="Enterobactin synthetase component F"/>
    <property type="match status" value="1"/>
</dbReference>
<dbReference type="FunFam" id="3.40.50.980:FF:000001">
    <property type="entry name" value="Non-ribosomal peptide synthetase"/>
    <property type="match status" value="2"/>
</dbReference>
<dbReference type="SUPFAM" id="SSF53474">
    <property type="entry name" value="alpha/beta-Hydrolases"/>
    <property type="match status" value="1"/>
</dbReference>
<dbReference type="GO" id="GO:0009239">
    <property type="term" value="P:enterobactin biosynthetic process"/>
    <property type="evidence" value="ECO:0007669"/>
    <property type="project" value="TreeGrafter"/>
</dbReference>
<evidence type="ECO:0000259" key="6">
    <source>
        <dbReference type="PROSITE" id="PS50075"/>
    </source>
</evidence>
<reference evidence="7 8" key="1">
    <citation type="submission" date="2017-12" db="EMBL/GenBank/DDBJ databases">
        <title>Isolation and characterization of an aerobic denitrifying Pseudomonas monteilii CY06 from aquaculture ponds.</title>
        <authorList>
            <person name="Ma Q."/>
            <person name="Cai Y."/>
            <person name="He Z."/>
        </authorList>
    </citation>
    <scope>NUCLEOTIDE SEQUENCE [LARGE SCALE GENOMIC DNA]</scope>
    <source>
        <strain evidence="7 8">CY06</strain>
    </source>
</reference>
<gene>
    <name evidence="7" type="ORF">CXB65_21535</name>
</gene>
<dbReference type="FunFam" id="1.10.1200.10:FF:000005">
    <property type="entry name" value="Nonribosomal peptide synthetase 1"/>
    <property type="match status" value="1"/>
</dbReference>
<evidence type="ECO:0000313" key="7">
    <source>
        <dbReference type="EMBL" id="PKI19641.1"/>
    </source>
</evidence>
<dbReference type="Pfam" id="PF00668">
    <property type="entry name" value="Condensation"/>
    <property type="match status" value="2"/>
</dbReference>
<dbReference type="Pfam" id="PF00975">
    <property type="entry name" value="Thioesterase"/>
    <property type="match status" value="1"/>
</dbReference>
<comment type="caution">
    <text evidence="7">The sequence shown here is derived from an EMBL/GenBank/DDBJ whole genome shotgun (WGS) entry which is preliminary data.</text>
</comment>
<dbReference type="FunFam" id="3.30.559.10:FF:000012">
    <property type="entry name" value="Non-ribosomal peptide synthetase"/>
    <property type="match status" value="2"/>
</dbReference>
<dbReference type="Gene3D" id="3.30.300.30">
    <property type="match status" value="2"/>
</dbReference>